<name>A0A1A9ZYB5_GLOPL</name>
<dbReference type="InterPro" id="IPR028889">
    <property type="entry name" value="USP"/>
</dbReference>
<dbReference type="STRING" id="7398.A0A1A9ZYB5"/>
<comment type="similarity">
    <text evidence="2">Belongs to the peptidase C19 family.</text>
</comment>
<dbReference type="Pfam" id="PF00443">
    <property type="entry name" value="UCH"/>
    <property type="match status" value="1"/>
</dbReference>
<keyword evidence="7" id="KW-0788">Thiol protease</keyword>
<dbReference type="GO" id="GO:0004843">
    <property type="term" value="F:cysteine-type deubiquitinase activity"/>
    <property type="evidence" value="ECO:0007669"/>
    <property type="project" value="UniProtKB-EC"/>
</dbReference>
<evidence type="ECO:0000256" key="3">
    <source>
        <dbReference type="ARBA" id="ARBA00012759"/>
    </source>
</evidence>
<reference evidence="11" key="1">
    <citation type="submission" date="2014-03" db="EMBL/GenBank/DDBJ databases">
        <authorList>
            <person name="Aksoy S."/>
            <person name="Warren W."/>
            <person name="Wilson R.K."/>
        </authorList>
    </citation>
    <scope>NUCLEOTIDE SEQUENCE [LARGE SCALE GENOMIC DNA]</scope>
    <source>
        <strain evidence="11">IAEA</strain>
    </source>
</reference>
<keyword evidence="6" id="KW-0378">Hydrolase</keyword>
<evidence type="ECO:0000313" key="11">
    <source>
        <dbReference type="Proteomes" id="UP000092445"/>
    </source>
</evidence>
<dbReference type="AlphaFoldDB" id="A0A1A9ZYB5"/>
<evidence type="ECO:0000256" key="4">
    <source>
        <dbReference type="ARBA" id="ARBA00022670"/>
    </source>
</evidence>
<dbReference type="GO" id="GO:0005634">
    <property type="term" value="C:nucleus"/>
    <property type="evidence" value="ECO:0007669"/>
    <property type="project" value="TreeGrafter"/>
</dbReference>
<dbReference type="EnsemblMetazoa" id="GPAI028817-RA">
    <property type="protein sequence ID" value="GPAI028817-PA"/>
    <property type="gene ID" value="GPAI028817"/>
</dbReference>
<evidence type="ECO:0000256" key="1">
    <source>
        <dbReference type="ARBA" id="ARBA00000707"/>
    </source>
</evidence>
<dbReference type="PANTHER" id="PTHR24006">
    <property type="entry name" value="UBIQUITIN CARBOXYL-TERMINAL HYDROLASE"/>
    <property type="match status" value="1"/>
</dbReference>
<evidence type="ECO:0000256" key="2">
    <source>
        <dbReference type="ARBA" id="ARBA00009085"/>
    </source>
</evidence>
<dbReference type="PROSITE" id="PS00973">
    <property type="entry name" value="USP_2"/>
    <property type="match status" value="1"/>
</dbReference>
<dbReference type="InterPro" id="IPR001394">
    <property type="entry name" value="Peptidase_C19_UCH"/>
</dbReference>
<reference evidence="10" key="2">
    <citation type="submission" date="2020-05" db="UniProtKB">
        <authorList>
            <consortium name="EnsemblMetazoa"/>
        </authorList>
    </citation>
    <scope>IDENTIFICATION</scope>
    <source>
        <strain evidence="10">IAEA</strain>
    </source>
</reference>
<keyword evidence="5" id="KW-0833">Ubl conjugation pathway</keyword>
<dbReference type="EC" id="3.4.19.12" evidence="3"/>
<evidence type="ECO:0000256" key="6">
    <source>
        <dbReference type="ARBA" id="ARBA00022801"/>
    </source>
</evidence>
<evidence type="ECO:0000256" key="7">
    <source>
        <dbReference type="ARBA" id="ARBA00022807"/>
    </source>
</evidence>
<comment type="catalytic activity">
    <reaction evidence="1">
        <text>Thiol-dependent hydrolysis of ester, thioester, amide, peptide and isopeptide bonds formed by the C-terminal Gly of ubiquitin (a 76-residue protein attached to proteins as an intracellular targeting signal).</text>
        <dbReference type="EC" id="3.4.19.12"/>
    </reaction>
</comment>
<feature type="domain" description="USP" evidence="9">
    <location>
        <begin position="39"/>
        <end position="509"/>
    </location>
</feature>
<dbReference type="InterPro" id="IPR050164">
    <property type="entry name" value="Peptidase_C19"/>
</dbReference>
<sequence length="515" mass="57335">MESDKILMAAGVTAAMVGAFVFWNPSGSRRLCRRRGQIAGLHNFGQTCFLNTLLQALAACPQFIAWLQLYTNGKPVRKSLISPLLNTLEVINGTHATLHGDPYSPRDVLRALNSLGCITLQEEHDAHELFHIMLSSLEEEVHRPKQLCSLSDALPIGEGNGEPLNPPSSATVTEFRNAMNYDEATGIARLVRSEARTPDSPTSVVERKLAGDHLSMKAEPINFLETDLFAIPTLGGQIDRPSRAKEVVPKRVSNSHRSFERLNRGRGKLSIWSEQMPTQVAHPFQGAMGTQIICNACDFKSTVRYDKFDSITLNLPSEKRAGLSLGRLLSDYITPEDVADVKCETCKETTIHTKSLTFAKLPACLCVHIARTIWLPTEQVCKREDYVQFPESLSMAPYSFAQPHLNSQTGSPWGSAMSMFSSSLPMNNFDELYGSVSNKFGPMFPRSLYRLLAVVVHSGEANSGHFVTYRRGALHNAHRWYYTSDTVVRDVSVDEVLSVPAYLIFYERHSQRPMS</sequence>
<feature type="transmembrane region" description="Helical" evidence="8">
    <location>
        <begin position="6"/>
        <end position="25"/>
    </location>
</feature>
<keyword evidence="8" id="KW-0472">Membrane</keyword>
<evidence type="ECO:0000313" key="10">
    <source>
        <dbReference type="EnsemblMetazoa" id="GPAI028817-PA"/>
    </source>
</evidence>
<keyword evidence="8" id="KW-0812">Transmembrane</keyword>
<dbReference type="GO" id="GO:0016579">
    <property type="term" value="P:protein deubiquitination"/>
    <property type="evidence" value="ECO:0007669"/>
    <property type="project" value="InterPro"/>
</dbReference>
<dbReference type="GO" id="GO:0006508">
    <property type="term" value="P:proteolysis"/>
    <property type="evidence" value="ECO:0007669"/>
    <property type="project" value="UniProtKB-KW"/>
</dbReference>
<keyword evidence="11" id="KW-1185">Reference proteome</keyword>
<dbReference type="InterPro" id="IPR018200">
    <property type="entry name" value="USP_CS"/>
</dbReference>
<dbReference type="GO" id="GO:0005829">
    <property type="term" value="C:cytosol"/>
    <property type="evidence" value="ECO:0007669"/>
    <property type="project" value="TreeGrafter"/>
</dbReference>
<evidence type="ECO:0000256" key="8">
    <source>
        <dbReference type="SAM" id="Phobius"/>
    </source>
</evidence>
<dbReference type="CDD" id="cd02662">
    <property type="entry name" value="Peptidase_C19F"/>
    <property type="match status" value="1"/>
</dbReference>
<dbReference type="Proteomes" id="UP000092445">
    <property type="component" value="Unassembled WGS sequence"/>
</dbReference>
<keyword evidence="4" id="KW-0645">Protease</keyword>
<organism evidence="10 11">
    <name type="scientific">Glossina pallidipes</name>
    <name type="common">Tsetse fly</name>
    <dbReference type="NCBI Taxonomy" id="7398"/>
    <lineage>
        <taxon>Eukaryota</taxon>
        <taxon>Metazoa</taxon>
        <taxon>Ecdysozoa</taxon>
        <taxon>Arthropoda</taxon>
        <taxon>Hexapoda</taxon>
        <taxon>Insecta</taxon>
        <taxon>Pterygota</taxon>
        <taxon>Neoptera</taxon>
        <taxon>Endopterygota</taxon>
        <taxon>Diptera</taxon>
        <taxon>Brachycera</taxon>
        <taxon>Muscomorpha</taxon>
        <taxon>Hippoboscoidea</taxon>
        <taxon>Glossinidae</taxon>
        <taxon>Glossina</taxon>
    </lineage>
</organism>
<dbReference type="InterPro" id="IPR038765">
    <property type="entry name" value="Papain-like_cys_pep_sf"/>
</dbReference>
<proteinExistence type="inferred from homology"/>
<keyword evidence="8" id="KW-1133">Transmembrane helix</keyword>
<dbReference type="SUPFAM" id="SSF54001">
    <property type="entry name" value="Cysteine proteinases"/>
    <property type="match status" value="1"/>
</dbReference>
<dbReference type="VEuPathDB" id="VectorBase:GPAI028817"/>
<protein>
    <recommendedName>
        <fullName evidence="3">ubiquitinyl hydrolase 1</fullName>
        <ecNumber evidence="3">3.4.19.12</ecNumber>
    </recommendedName>
</protein>
<dbReference type="PANTHER" id="PTHR24006:SF888">
    <property type="entry name" value="UBIQUITIN CARBOXYL-TERMINAL HYDROLASE 30"/>
    <property type="match status" value="1"/>
</dbReference>
<evidence type="ECO:0000256" key="5">
    <source>
        <dbReference type="ARBA" id="ARBA00022786"/>
    </source>
</evidence>
<dbReference type="Gene3D" id="3.90.70.10">
    <property type="entry name" value="Cysteine proteinases"/>
    <property type="match status" value="1"/>
</dbReference>
<evidence type="ECO:0000259" key="9">
    <source>
        <dbReference type="PROSITE" id="PS50235"/>
    </source>
</evidence>
<accession>A0A1A9ZYB5</accession>
<dbReference type="PROSITE" id="PS50235">
    <property type="entry name" value="USP_3"/>
    <property type="match status" value="1"/>
</dbReference>